<evidence type="ECO:0000259" key="10">
    <source>
        <dbReference type="PROSITE" id="PS00906"/>
    </source>
</evidence>
<feature type="binding site" evidence="7">
    <location>
        <position position="75"/>
    </location>
    <ligand>
        <name>substrate</name>
    </ligand>
</feature>
<evidence type="ECO:0000313" key="13">
    <source>
        <dbReference type="Proteomes" id="UP001183246"/>
    </source>
</evidence>
<evidence type="ECO:0000313" key="12">
    <source>
        <dbReference type="EMBL" id="MDT0344155.1"/>
    </source>
</evidence>
<comment type="similarity">
    <text evidence="2 7 9">Belongs to the uroporphyrinogen decarboxylase family.</text>
</comment>
<keyword evidence="5 7" id="KW-0456">Lyase</keyword>
<evidence type="ECO:0000256" key="3">
    <source>
        <dbReference type="ARBA" id="ARBA00012288"/>
    </source>
</evidence>
<dbReference type="RefSeq" id="WP_311705282.1">
    <property type="nucleotide sequence ID" value="NZ_JAVREL010000008.1"/>
</dbReference>
<evidence type="ECO:0000259" key="11">
    <source>
        <dbReference type="PROSITE" id="PS00907"/>
    </source>
</evidence>
<protein>
    <recommendedName>
        <fullName evidence="3 7">Uroporphyrinogen decarboxylase</fullName>
        <shortName evidence="7">UPD</shortName>
        <shortName evidence="7">URO-D</shortName>
        <ecNumber evidence="3 7">4.1.1.37</ecNumber>
    </recommendedName>
</protein>
<comment type="caution">
    <text evidence="7">Lacks conserved residue(s) required for the propagation of feature annotation.</text>
</comment>
<feature type="binding site" evidence="7">
    <location>
        <position position="205"/>
    </location>
    <ligand>
        <name>substrate</name>
    </ligand>
</feature>
<evidence type="ECO:0000256" key="9">
    <source>
        <dbReference type="RuleBase" id="RU004169"/>
    </source>
</evidence>
<keyword evidence="4 7" id="KW-0210">Decarboxylase</keyword>
<dbReference type="HAMAP" id="MF_00218">
    <property type="entry name" value="URO_D"/>
    <property type="match status" value="1"/>
</dbReference>
<evidence type="ECO:0000256" key="5">
    <source>
        <dbReference type="ARBA" id="ARBA00023239"/>
    </source>
</evidence>
<feature type="binding site" evidence="7">
    <location>
        <position position="319"/>
    </location>
    <ligand>
        <name>substrate</name>
    </ligand>
</feature>
<dbReference type="NCBIfam" id="TIGR01464">
    <property type="entry name" value="hemE"/>
    <property type="match status" value="1"/>
</dbReference>
<name>A0ABU2MRJ3_9ACTN</name>
<comment type="subcellular location">
    <subcellularLocation>
        <location evidence="7">Cytoplasm</location>
    </subcellularLocation>
</comment>
<comment type="function">
    <text evidence="7">Catalyzes the decarboxylation of four acetate groups of uroporphyrinogen-III to yield coproporphyrinogen-III.</text>
</comment>
<evidence type="ECO:0000256" key="6">
    <source>
        <dbReference type="ARBA" id="ARBA00023244"/>
    </source>
</evidence>
<feature type="domain" description="Uroporphyrinogen decarboxylase (URO-D)" evidence="11">
    <location>
        <begin position="138"/>
        <end position="154"/>
    </location>
</feature>
<dbReference type="SUPFAM" id="SSF51726">
    <property type="entry name" value="UROD/MetE-like"/>
    <property type="match status" value="1"/>
</dbReference>
<evidence type="ECO:0000256" key="8">
    <source>
        <dbReference type="RuleBase" id="RU000554"/>
    </source>
</evidence>
<dbReference type="CDD" id="cd00717">
    <property type="entry name" value="URO-D"/>
    <property type="match status" value="1"/>
</dbReference>
<dbReference type="PROSITE" id="PS00906">
    <property type="entry name" value="UROD_1"/>
    <property type="match status" value="1"/>
</dbReference>
<dbReference type="GO" id="GO:0004853">
    <property type="term" value="F:uroporphyrinogen decarboxylase activity"/>
    <property type="evidence" value="ECO:0007669"/>
    <property type="project" value="UniProtKB-EC"/>
</dbReference>
<comment type="subunit">
    <text evidence="7">Homodimer.</text>
</comment>
<keyword evidence="6 7" id="KW-0627">Porphyrin biosynthesis</keyword>
<evidence type="ECO:0000256" key="2">
    <source>
        <dbReference type="ARBA" id="ARBA00009935"/>
    </source>
</evidence>
<dbReference type="InterPro" id="IPR038071">
    <property type="entry name" value="UROD/MetE-like_sf"/>
</dbReference>
<dbReference type="PANTHER" id="PTHR21091">
    <property type="entry name" value="METHYLTETRAHYDROFOLATE:HOMOCYSTEINE METHYLTRANSFERASE RELATED"/>
    <property type="match status" value="1"/>
</dbReference>
<keyword evidence="7" id="KW-0963">Cytoplasm</keyword>
<dbReference type="PROSITE" id="PS00907">
    <property type="entry name" value="UROD_2"/>
    <property type="match status" value="1"/>
</dbReference>
<accession>A0ABU2MRJ3</accession>
<feature type="domain" description="Uroporphyrinogen decarboxylase (URO-D)" evidence="10">
    <location>
        <begin position="21"/>
        <end position="30"/>
    </location>
</feature>
<reference evidence="13" key="1">
    <citation type="submission" date="2023-07" db="EMBL/GenBank/DDBJ databases">
        <title>30 novel species of actinomycetes from the DSMZ collection.</title>
        <authorList>
            <person name="Nouioui I."/>
        </authorList>
    </citation>
    <scope>NUCLEOTIDE SEQUENCE [LARGE SCALE GENOMIC DNA]</scope>
    <source>
        <strain evidence="13">DSM 44938</strain>
    </source>
</reference>
<proteinExistence type="inferred from homology"/>
<evidence type="ECO:0000256" key="4">
    <source>
        <dbReference type="ARBA" id="ARBA00022793"/>
    </source>
</evidence>
<comment type="catalytic activity">
    <reaction evidence="7 8">
        <text>uroporphyrinogen III + 4 H(+) = coproporphyrinogen III + 4 CO2</text>
        <dbReference type="Rhea" id="RHEA:19865"/>
        <dbReference type="ChEBI" id="CHEBI:15378"/>
        <dbReference type="ChEBI" id="CHEBI:16526"/>
        <dbReference type="ChEBI" id="CHEBI:57308"/>
        <dbReference type="ChEBI" id="CHEBI:57309"/>
        <dbReference type="EC" id="4.1.1.37"/>
    </reaction>
</comment>
<keyword evidence="13" id="KW-1185">Reference proteome</keyword>
<dbReference type="Gene3D" id="3.20.20.210">
    <property type="match status" value="1"/>
</dbReference>
<dbReference type="PANTHER" id="PTHR21091:SF169">
    <property type="entry name" value="UROPORPHYRINOGEN DECARBOXYLASE"/>
    <property type="match status" value="1"/>
</dbReference>
<gene>
    <name evidence="7 12" type="primary">hemE</name>
    <name evidence="12" type="ORF">RM590_16235</name>
</gene>
<dbReference type="InterPro" id="IPR006361">
    <property type="entry name" value="Uroporphyrinogen_deCO2ase_HemE"/>
</dbReference>
<feature type="binding site" evidence="7">
    <location>
        <begin position="26"/>
        <end position="30"/>
    </location>
    <ligand>
        <name>substrate</name>
    </ligand>
</feature>
<evidence type="ECO:0000256" key="1">
    <source>
        <dbReference type="ARBA" id="ARBA00004804"/>
    </source>
</evidence>
<comment type="pathway">
    <text evidence="1 7 8">Porphyrin-containing compound metabolism; protoporphyrin-IX biosynthesis; coproporphyrinogen-III from 5-aminolevulinate: step 4/4.</text>
</comment>
<organism evidence="12 13">
    <name type="scientific">Streptomyces litchfieldiae</name>
    <dbReference type="NCBI Taxonomy" id="3075543"/>
    <lineage>
        <taxon>Bacteria</taxon>
        <taxon>Bacillati</taxon>
        <taxon>Actinomycetota</taxon>
        <taxon>Actinomycetes</taxon>
        <taxon>Kitasatosporales</taxon>
        <taxon>Streptomycetaceae</taxon>
        <taxon>Streptomyces</taxon>
    </lineage>
</organism>
<sequence>MTVTDSPFLRACRREPVPHTPVWFMRQAGRSLPEYRKAREGIAMLDSCMRPELVTEITLQPVRRHSVDAAVYFSDIVVPLKAIGVDLDIRPGVGPVIARPIRTRADLAQLRPLEPDDVSYVTEAVGMVTASLGSTPLIGFAGAPFTLASYLVEGGPSRNHEHTKALMYGDPELWAELLDRLAGITAAFLAVQIEAGASAVQIFDSWVGALAPADYRRSVLPASAKVFEAVAGYGVPRIHFGVGTGELLGLLGEAGADVVGVDWRVPLDEAARRVGPDKALQGNLDPAVLFAPRAAVEEQAQRVLDAARDLPGHIFNLGHGVLPDTDPDALTRLTAFVHERTAR</sequence>
<evidence type="ECO:0000256" key="7">
    <source>
        <dbReference type="HAMAP-Rule" id="MF_00218"/>
    </source>
</evidence>
<feature type="site" description="Transition state stabilizer" evidence="7">
    <location>
        <position position="75"/>
    </location>
</feature>
<feature type="binding site" evidence="7">
    <location>
        <position position="150"/>
    </location>
    <ligand>
        <name>substrate</name>
    </ligand>
</feature>
<dbReference type="EMBL" id="JAVREL010000008">
    <property type="protein sequence ID" value="MDT0344155.1"/>
    <property type="molecule type" value="Genomic_DNA"/>
</dbReference>
<dbReference type="InterPro" id="IPR000257">
    <property type="entry name" value="Uroporphyrinogen_deCOase"/>
</dbReference>
<comment type="caution">
    <text evidence="12">The sequence shown here is derived from an EMBL/GenBank/DDBJ whole genome shotgun (WGS) entry which is preliminary data.</text>
</comment>
<dbReference type="Proteomes" id="UP001183246">
    <property type="component" value="Unassembled WGS sequence"/>
</dbReference>
<dbReference type="Pfam" id="PF01208">
    <property type="entry name" value="URO-D"/>
    <property type="match status" value="1"/>
</dbReference>
<dbReference type="EC" id="4.1.1.37" evidence="3 7"/>